<evidence type="ECO:0000313" key="2">
    <source>
        <dbReference type="Proteomes" id="UP000828390"/>
    </source>
</evidence>
<reference evidence="1" key="1">
    <citation type="journal article" date="2019" name="bioRxiv">
        <title>The Genome of the Zebra Mussel, Dreissena polymorpha: A Resource for Invasive Species Research.</title>
        <authorList>
            <person name="McCartney M.A."/>
            <person name="Auch B."/>
            <person name="Kono T."/>
            <person name="Mallez S."/>
            <person name="Zhang Y."/>
            <person name="Obille A."/>
            <person name="Becker A."/>
            <person name="Abrahante J.E."/>
            <person name="Garbe J."/>
            <person name="Badalamenti J.P."/>
            <person name="Herman A."/>
            <person name="Mangelson H."/>
            <person name="Liachko I."/>
            <person name="Sullivan S."/>
            <person name="Sone E.D."/>
            <person name="Koren S."/>
            <person name="Silverstein K.A.T."/>
            <person name="Beckman K.B."/>
            <person name="Gohl D.M."/>
        </authorList>
    </citation>
    <scope>NUCLEOTIDE SEQUENCE</scope>
    <source>
        <strain evidence="1">Duluth1</strain>
        <tissue evidence="1">Whole animal</tissue>
    </source>
</reference>
<comment type="caution">
    <text evidence="1">The sequence shown here is derived from an EMBL/GenBank/DDBJ whole genome shotgun (WGS) entry which is preliminary data.</text>
</comment>
<evidence type="ECO:0000313" key="1">
    <source>
        <dbReference type="EMBL" id="KAH3722380.1"/>
    </source>
</evidence>
<gene>
    <name evidence="1" type="ORF">DPMN_065338</name>
</gene>
<name>A0A9D4CEF4_DREPO</name>
<reference evidence="1" key="2">
    <citation type="submission" date="2020-11" db="EMBL/GenBank/DDBJ databases">
        <authorList>
            <person name="McCartney M.A."/>
            <person name="Auch B."/>
            <person name="Kono T."/>
            <person name="Mallez S."/>
            <person name="Becker A."/>
            <person name="Gohl D.M."/>
            <person name="Silverstein K.A.T."/>
            <person name="Koren S."/>
            <person name="Bechman K.B."/>
            <person name="Herman A."/>
            <person name="Abrahante J.E."/>
            <person name="Garbe J."/>
        </authorList>
    </citation>
    <scope>NUCLEOTIDE SEQUENCE</scope>
    <source>
        <strain evidence="1">Duluth1</strain>
        <tissue evidence="1">Whole animal</tissue>
    </source>
</reference>
<protein>
    <submittedName>
        <fullName evidence="1">Uncharacterized protein</fullName>
    </submittedName>
</protein>
<sequence>METMKLIKHTFVKEHGIGEIRTQVFTRSSNRSRSPVRRVNLKGTPIVKLERKRSPSANPGLKQKSNVLSHCPITCSRRSCLLEFAVSGCCIVFYPGQERSVQPSRSISAERNIQSTIVCTLIGTVLTSLREYYS</sequence>
<accession>A0A9D4CEF4</accession>
<organism evidence="1 2">
    <name type="scientific">Dreissena polymorpha</name>
    <name type="common">Zebra mussel</name>
    <name type="synonym">Mytilus polymorpha</name>
    <dbReference type="NCBI Taxonomy" id="45954"/>
    <lineage>
        <taxon>Eukaryota</taxon>
        <taxon>Metazoa</taxon>
        <taxon>Spiralia</taxon>
        <taxon>Lophotrochozoa</taxon>
        <taxon>Mollusca</taxon>
        <taxon>Bivalvia</taxon>
        <taxon>Autobranchia</taxon>
        <taxon>Heteroconchia</taxon>
        <taxon>Euheterodonta</taxon>
        <taxon>Imparidentia</taxon>
        <taxon>Neoheterodontei</taxon>
        <taxon>Myida</taxon>
        <taxon>Dreissenoidea</taxon>
        <taxon>Dreissenidae</taxon>
        <taxon>Dreissena</taxon>
    </lineage>
</organism>
<dbReference type="AlphaFoldDB" id="A0A9D4CEF4"/>
<dbReference type="EMBL" id="JAIWYP010000013">
    <property type="protein sequence ID" value="KAH3722380.1"/>
    <property type="molecule type" value="Genomic_DNA"/>
</dbReference>
<proteinExistence type="predicted"/>
<dbReference type="Proteomes" id="UP000828390">
    <property type="component" value="Unassembled WGS sequence"/>
</dbReference>
<keyword evidence="2" id="KW-1185">Reference proteome</keyword>